<reference evidence="9" key="1">
    <citation type="journal article" date="2023" name="DNA Res.">
        <title>Chromosome-level genome assembly of Phrynocephalus forsythii using third-generation DNA sequencing and Hi-C analysis.</title>
        <authorList>
            <person name="Qi Y."/>
            <person name="Zhao W."/>
            <person name="Zhao Y."/>
            <person name="Niu C."/>
            <person name="Cao S."/>
            <person name="Zhang Y."/>
        </authorList>
    </citation>
    <scope>NUCLEOTIDE SEQUENCE</scope>
    <source>
        <tissue evidence="9">Muscle</tissue>
    </source>
</reference>
<feature type="compositionally biased region" description="Basic and acidic residues" evidence="7">
    <location>
        <begin position="2059"/>
        <end position="2074"/>
    </location>
</feature>
<dbReference type="InterPro" id="IPR001715">
    <property type="entry name" value="CH_dom"/>
</dbReference>
<dbReference type="InterPro" id="IPR001589">
    <property type="entry name" value="Actinin_actin-bd_CS"/>
</dbReference>
<dbReference type="FunFam" id="1.10.418.10:FF:000050">
    <property type="entry name" value="nesprin-2 isoform X2"/>
    <property type="match status" value="1"/>
</dbReference>
<dbReference type="Gene3D" id="1.10.418.10">
    <property type="entry name" value="Calponin-like domain"/>
    <property type="match status" value="2"/>
</dbReference>
<feature type="domain" description="Calponin-homology (CH)" evidence="8">
    <location>
        <begin position="126"/>
        <end position="231"/>
    </location>
</feature>
<evidence type="ECO:0000256" key="3">
    <source>
        <dbReference type="ARBA" id="ARBA00022737"/>
    </source>
</evidence>
<keyword evidence="4" id="KW-0472">Membrane</keyword>
<evidence type="ECO:0000259" key="8">
    <source>
        <dbReference type="PROSITE" id="PS50021"/>
    </source>
</evidence>
<dbReference type="PROSITE" id="PS00020">
    <property type="entry name" value="ACTININ_2"/>
    <property type="match status" value="1"/>
</dbReference>
<comment type="subcellular location">
    <subcellularLocation>
        <location evidence="1">Endomembrane system</location>
    </subcellularLocation>
</comment>
<comment type="caution">
    <text evidence="9">The sequence shown here is derived from an EMBL/GenBank/DDBJ whole genome shotgun (WGS) entry which is preliminary data.</text>
</comment>
<gene>
    <name evidence="9" type="ORF">JRQ81_001216</name>
</gene>
<dbReference type="Proteomes" id="UP001142489">
    <property type="component" value="Unassembled WGS sequence"/>
</dbReference>
<evidence type="ECO:0000313" key="9">
    <source>
        <dbReference type="EMBL" id="KAJ7345266.1"/>
    </source>
</evidence>
<feature type="compositionally biased region" description="Basic and acidic residues" evidence="7">
    <location>
        <begin position="1950"/>
        <end position="1965"/>
    </location>
</feature>
<dbReference type="FunFam" id="1.20.58.60:FF:000174">
    <property type="entry name" value="Spectrin repeat-containing, nuclear envelope 2"/>
    <property type="match status" value="1"/>
</dbReference>
<dbReference type="InterPro" id="IPR036872">
    <property type="entry name" value="CH_dom_sf"/>
</dbReference>
<feature type="region of interest" description="Disordered" evidence="7">
    <location>
        <begin position="1927"/>
        <end position="1965"/>
    </location>
</feature>
<dbReference type="SUPFAM" id="SSF47576">
    <property type="entry name" value="Calponin-homology domain, CH-domain"/>
    <property type="match status" value="1"/>
</dbReference>
<feature type="region of interest" description="Disordered" evidence="7">
    <location>
        <begin position="885"/>
        <end position="920"/>
    </location>
</feature>
<dbReference type="SMART" id="SM00033">
    <property type="entry name" value="CH"/>
    <property type="match status" value="2"/>
</dbReference>
<dbReference type="Gene3D" id="1.20.58.60">
    <property type="match status" value="1"/>
</dbReference>
<evidence type="ECO:0000256" key="5">
    <source>
        <dbReference type="ARBA" id="ARBA00023203"/>
    </source>
</evidence>
<feature type="region of interest" description="Disordered" evidence="7">
    <location>
        <begin position="101"/>
        <end position="121"/>
    </location>
</feature>
<dbReference type="Pfam" id="PF00307">
    <property type="entry name" value="CH"/>
    <property type="match status" value="2"/>
</dbReference>
<feature type="non-terminal residue" evidence="9">
    <location>
        <position position="2102"/>
    </location>
</feature>
<proteinExistence type="predicted"/>
<dbReference type="SUPFAM" id="SSF46966">
    <property type="entry name" value="Spectrin repeat"/>
    <property type="match status" value="1"/>
</dbReference>
<dbReference type="GO" id="GO:0003779">
    <property type="term" value="F:actin binding"/>
    <property type="evidence" value="ECO:0007669"/>
    <property type="project" value="UniProtKB-KW"/>
</dbReference>
<keyword evidence="2" id="KW-0597">Phosphoprotein</keyword>
<dbReference type="PROSITE" id="PS50021">
    <property type="entry name" value="CH"/>
    <property type="match status" value="2"/>
</dbReference>
<feature type="coiled-coil region" evidence="6">
    <location>
        <begin position="1370"/>
        <end position="1414"/>
    </location>
</feature>
<dbReference type="OrthoDB" id="9037854at2759"/>
<dbReference type="PANTHER" id="PTHR14514">
    <property type="entry name" value="PKA ANCHORING PROTEIN"/>
    <property type="match status" value="1"/>
</dbReference>
<protein>
    <recommendedName>
        <fullName evidence="8">Calponin-homology (CH) domain-containing protein</fullName>
    </recommendedName>
</protein>
<keyword evidence="3" id="KW-0677">Repeat</keyword>
<name>A0A9Q0Y9H5_9SAUR</name>
<organism evidence="9 10">
    <name type="scientific">Phrynocephalus forsythii</name>
    <dbReference type="NCBI Taxonomy" id="171643"/>
    <lineage>
        <taxon>Eukaryota</taxon>
        <taxon>Metazoa</taxon>
        <taxon>Chordata</taxon>
        <taxon>Craniata</taxon>
        <taxon>Vertebrata</taxon>
        <taxon>Euteleostomi</taxon>
        <taxon>Lepidosauria</taxon>
        <taxon>Squamata</taxon>
        <taxon>Bifurcata</taxon>
        <taxon>Unidentata</taxon>
        <taxon>Episquamata</taxon>
        <taxon>Toxicofera</taxon>
        <taxon>Iguania</taxon>
        <taxon>Acrodonta</taxon>
        <taxon>Agamidae</taxon>
        <taxon>Agaminae</taxon>
        <taxon>Phrynocephalus</taxon>
    </lineage>
</organism>
<evidence type="ECO:0000256" key="4">
    <source>
        <dbReference type="ARBA" id="ARBA00023136"/>
    </source>
</evidence>
<sequence length="2102" mass="238336">DLYTDVGKGHMLLDLLEVLSGEQLPREKGSNTFQCRSNIEKALTFMTNRSIKLINIHVPDIIEGKPSIVLGLIWTLIQHFHIEELARTLAGECGHPSLDGSSAVDLSPTASPPAKRNATAKGRWKMSAKKALLLWAKEQCARHGSVVVADFKSSWRSGLAFLAVVHALRPDLVNMEKAKGRPNKENLEKAFHLAEKALKIPRLLEPEDVDVPSPDEKSIMTYLAQFLQYFRNLPVAEDELQGKIKETLNWLNAQEKKLTKLLAETENAPLYEKFQEMLSFVEKFHEEKKAFWPVLTRKVTELSEDHLRMRQAWNSLTAQMAEWKAKLDRLLPPPLGAMESWLQAMEGELAEEPPDSQDHSKAMALLEGKMRSVQSLMECFEQHLVTLKSLEYKDKDGMPLVPPQKLEEMRRRFSSVRLADFNVLVEYYLLFCSAVMGELTSRLNIWHIKLGTKEAVNSLLSDWHAFIEEKRYLSRLETALQICKQKKKNIITNSDLGANPEEANKLFKTVESQVSRCKEYIYNVSETLRKNLSAWATYTEKYALLKAWLDEMRKEHPKKISPTKLAAWNSRHGSLNEAGNFLIESSNEEVGSAISGELKKLNRKWAKHIKKIQFEMRLHRKQEEEMDEATDDDGEMDSPTKAEPPTFCYLGDVSEEPLKTTVDFSRSLFSGSRTQEDSLLEQEVKRNFEEAHKKLETSVLGALQLLGPEKNPEGPISKYEEAFSILDASILGEFLKAAEQLENVSPAHEKAAVEEKSRGVRERWEAVRREILSYIQLKMEVERGKINKMFSKLNKQINKEKKLLSAGKTKGLIEEHEAMFSHQGTLGELNTCLKAIKTMSEKMTKEESQMQAGMPIEEYEQKKEELQKCATAVYYALVTKTSQDHSAKRGGLPLASGNGEKTSSLNQHDGLSTKKDPKDISLVSLEQEKKLQNGSHDAEKNGREGALPFENLKERCLSSETMKCQFHKHKIRNSVEELKLSRNALENKGSSSWKTFESVASKLELSGEAGMSSELSREELLGEWEALQFALNKRMDSLKAALALVLPIENEWASLCHSEEQLCRREIPRCVRNYSHLPHKKVKKMRLSIAACIEQCSQPNQGSPAGWKVSPADWQAVAAVLGEYKLRLEDLGHKIQTVETILQDLEIFLAFLRHAQVSADASSPLGHAPQRKEGVALQEVLQMQKEARSLDERLKRVRIFLEDGESGRKMCCEELVAGLVAAASSAEIQEVNRKQETREEFALKNSELYKNIQDVHDKISKIGLRDPTIPAVQQRLKSLSELRQKLDRLAVDMRSLNEMVTKDPREELKQQLRSTECLWKETKHSVSEMLEHCIRVMELLKQYHSCKNCLASIILKQEHTLSQQVSYLGKENLQRIIAKVNKVREEFNSRSEDVDRINQICKNLQSQLNKMKSLAEPPFENEANAIVDRWLDINERTETYCDNLERALALWDSLLNLSSSVDEWSSAQLKSLEEGPLTEQALVELEAGLEFQGKKLEEFDTKVDEIQNLLNGSEPPLELQVIKSSLSNKMEVIRKHLPNKAIPAELNGSTAELRGDFDLAKTQIGMTESLLKALSPSDTLEIFTKLEKILQQKHHVESLQKGTGFLNPEVVELKEQLKSVTDLFNSKKQIFQDHFTTLLNYQCKDFEDWFSSTRLSLEECFDPSETKEILEDKIQRLRSFLTFEGKDNDIREVKVLLSQVKGCLPKVTANQLSSWVREHEGELQRLTDKCQAREKEMLEDELGSLQEWLSFQELQESPSDTSGLEHLYQLLLKQREPFDSLAWLTNSLRSSGFTSDKVVLESARVARRYKTLLSRTRKSLGASRGLLAEEKNLEDYIQSMLGWAHRLKESVLELSSEESEMPLEEVVCQLKEIVSLKNEGDCKLQDITALWEHLKSASGSKNPAIQPLISDLRDQWENTICLAADKAPRTASTSETASRERGDGGGAVLHEPKTQKQELSLDSRSDLWKAQTQSPDSAALLQEAVDLNSLLNELGRLHRSPRLYSEEASFAGESSAAFQRFHEPCLVLLHCRHLGSLSGSIRVPPQDDGTNSEVEEKEQEVSQARREGGKEEGGTHGNPPAPPPPRPQADAPGLHHHPPPQW</sequence>
<keyword evidence="6" id="KW-0175">Coiled coil</keyword>
<accession>A0A9Q0Y9H5</accession>
<dbReference type="Pfam" id="PF25034">
    <property type="entry name" value="Spectrin_SYNE1"/>
    <property type="match status" value="1"/>
</dbReference>
<keyword evidence="5" id="KW-0009">Actin-binding</keyword>
<evidence type="ECO:0000313" key="10">
    <source>
        <dbReference type="Proteomes" id="UP001142489"/>
    </source>
</evidence>
<evidence type="ECO:0000256" key="7">
    <source>
        <dbReference type="SAM" id="MobiDB-lite"/>
    </source>
</evidence>
<evidence type="ECO:0000256" key="1">
    <source>
        <dbReference type="ARBA" id="ARBA00004308"/>
    </source>
</evidence>
<evidence type="ECO:0000256" key="6">
    <source>
        <dbReference type="SAM" id="Coils"/>
    </source>
</evidence>
<feature type="domain" description="Calponin-homology (CH)" evidence="8">
    <location>
        <begin position="1"/>
        <end position="81"/>
    </location>
</feature>
<dbReference type="InterPro" id="IPR057057">
    <property type="entry name" value="Spectrin_SYNE1"/>
</dbReference>
<feature type="region of interest" description="Disordered" evidence="7">
    <location>
        <begin position="2038"/>
        <end position="2102"/>
    </location>
</feature>
<evidence type="ECO:0000256" key="2">
    <source>
        <dbReference type="ARBA" id="ARBA00022553"/>
    </source>
</evidence>
<keyword evidence="10" id="KW-1185">Reference proteome</keyword>
<dbReference type="CDD" id="cd21244">
    <property type="entry name" value="CH_SYNE2_rpt2"/>
    <property type="match status" value="1"/>
</dbReference>
<feature type="compositionally biased region" description="Polar residues" evidence="7">
    <location>
        <begin position="899"/>
        <end position="910"/>
    </location>
</feature>
<dbReference type="EMBL" id="JAPFRF010000001">
    <property type="protein sequence ID" value="KAJ7345266.1"/>
    <property type="molecule type" value="Genomic_DNA"/>
</dbReference>
<dbReference type="PANTHER" id="PTHR14514:SF4">
    <property type="entry name" value="NESPRIN-2"/>
    <property type="match status" value="1"/>
</dbReference>